<dbReference type="AlphaFoldDB" id="A0A6G3ML59"/>
<protein>
    <submittedName>
        <fullName evidence="1">DNA repair and recombination protein RAD54-like (Trinotate prediction)</fullName>
    </submittedName>
</protein>
<accession>A0A6G3ML59</accession>
<proteinExistence type="predicted"/>
<sequence length="118" mass="13203">MLRRCAPSQLIKNKENNPANPNDLSPSFSGSCKLNSDENLPIINNNFKKIVNCPFKLPITNIYSSGRFKTLGIRNGLNRCSAHDPNLENALVLFTPPILSEHEKITTHAFVLPIYILD</sequence>
<reference evidence="1" key="1">
    <citation type="submission" date="2018-11" db="EMBL/GenBank/DDBJ databases">
        <title>Henneguya salminicola genome and transcriptome.</title>
        <authorList>
            <person name="Yahalomi D."/>
            <person name="Atkinson S.D."/>
            <person name="Neuhof M."/>
            <person name="Chang E.S."/>
            <person name="Philippe H."/>
            <person name="Cartwright P."/>
            <person name="Bartholomew J.L."/>
            <person name="Huchon D."/>
        </authorList>
    </citation>
    <scope>NUCLEOTIDE SEQUENCE</scope>
    <source>
        <strain evidence="1">Hz1</strain>
        <tissue evidence="1">Whole</tissue>
    </source>
</reference>
<evidence type="ECO:0000313" key="1">
    <source>
        <dbReference type="EMBL" id="NDJ94782.1"/>
    </source>
</evidence>
<name>A0A6G3ML59_HENSL</name>
<organism evidence="1">
    <name type="scientific">Henneguya salminicola</name>
    <name type="common">Myxosporean</name>
    <dbReference type="NCBI Taxonomy" id="69463"/>
    <lineage>
        <taxon>Eukaryota</taxon>
        <taxon>Metazoa</taxon>
        <taxon>Cnidaria</taxon>
        <taxon>Myxozoa</taxon>
        <taxon>Myxosporea</taxon>
        <taxon>Bivalvulida</taxon>
        <taxon>Platysporina</taxon>
        <taxon>Myxobolidae</taxon>
        <taxon>Henneguya</taxon>
    </lineage>
</organism>
<dbReference type="EMBL" id="GHBP01011527">
    <property type="protein sequence ID" value="NDJ94782.1"/>
    <property type="molecule type" value="Transcribed_RNA"/>
</dbReference>